<dbReference type="PANTHER" id="PTHR30409:SF1">
    <property type="entry name" value="CARBAMATE KINASE-RELATED"/>
    <property type="match status" value="1"/>
</dbReference>
<dbReference type="NCBIfam" id="TIGR00746">
    <property type="entry name" value="arcC"/>
    <property type="match status" value="1"/>
</dbReference>
<dbReference type="EMBL" id="MJEA01000007">
    <property type="protein sequence ID" value="OQO70094.1"/>
    <property type="molecule type" value="Genomic_DNA"/>
</dbReference>
<dbReference type="InterPro" id="IPR001048">
    <property type="entry name" value="Asp/Glu/Uridylate_kinase"/>
</dbReference>
<sequence>MANRKVVVALGGNAILSTDASAKAQQKALMETAKYLVKFIEQGDELIISHGNGPQVGNLLIQQQAADSEKTPAMPLDTCVAMTEGSIGYWLQNAMGEVLKEKGIDKDVVSLVTQVIVDENDPSFKKPSKPVGPFYTEEEANEQMKNDPTVTFKEDAGRGWRKVVASPKPISIKEARVIETLVEQGIITISVGGGGIPVVETATGLEGREAVIDKDFASEKLAEIIGADLLIVLTGVDNVYVNYQKPDQKKLETVSVSEMKQYIDENQFAPGSMLPKVEAAIAFVEARPNAKAIITSLENIENLLASEEGTIIVSDN</sequence>
<evidence type="ECO:0000256" key="9">
    <source>
        <dbReference type="PIRNR" id="PIRNR000723"/>
    </source>
</evidence>
<keyword evidence="6 9" id="KW-0418">Kinase</keyword>
<dbReference type="PRINTS" id="PR01469">
    <property type="entry name" value="CARBMTKINASE"/>
</dbReference>
<dbReference type="GO" id="GO:0019546">
    <property type="term" value="P:L-arginine deiminase pathway"/>
    <property type="evidence" value="ECO:0007669"/>
    <property type="project" value="TreeGrafter"/>
</dbReference>
<dbReference type="NCBIfam" id="NF009007">
    <property type="entry name" value="PRK12352.1"/>
    <property type="match status" value="1"/>
</dbReference>
<dbReference type="PIRSF" id="PIRSF000723">
    <property type="entry name" value="Carbamate_kin"/>
    <property type="match status" value="1"/>
</dbReference>
<evidence type="ECO:0000256" key="4">
    <source>
        <dbReference type="ARBA" id="ARBA00022503"/>
    </source>
</evidence>
<evidence type="ECO:0000256" key="6">
    <source>
        <dbReference type="ARBA" id="ARBA00022777"/>
    </source>
</evidence>
<dbReference type="Pfam" id="PF00696">
    <property type="entry name" value="AA_kinase"/>
    <property type="match status" value="1"/>
</dbReference>
<evidence type="ECO:0000313" key="12">
    <source>
        <dbReference type="Proteomes" id="UP000192477"/>
    </source>
</evidence>
<feature type="domain" description="Aspartate/glutamate/uridylate kinase" evidence="10">
    <location>
        <begin position="5"/>
        <end position="287"/>
    </location>
</feature>
<dbReference type="CDD" id="cd04235">
    <property type="entry name" value="AAK_CK"/>
    <property type="match status" value="1"/>
</dbReference>
<dbReference type="SUPFAM" id="SSF53633">
    <property type="entry name" value="Carbamate kinase-like"/>
    <property type="match status" value="1"/>
</dbReference>
<evidence type="ECO:0000256" key="5">
    <source>
        <dbReference type="ARBA" id="ARBA00022679"/>
    </source>
</evidence>
<proteinExistence type="inferred from homology"/>
<keyword evidence="5 9" id="KW-0808">Transferase</keyword>
<evidence type="ECO:0000256" key="1">
    <source>
        <dbReference type="ARBA" id="ARBA00005118"/>
    </source>
</evidence>
<name>A0A1V8YBV6_9ENTE</name>
<dbReference type="OrthoDB" id="9766717at2"/>
<evidence type="ECO:0000256" key="2">
    <source>
        <dbReference type="ARBA" id="ARBA00011066"/>
    </source>
</evidence>
<dbReference type="InterPro" id="IPR036393">
    <property type="entry name" value="AceGlu_kinase-like_sf"/>
</dbReference>
<dbReference type="PANTHER" id="PTHR30409">
    <property type="entry name" value="CARBAMATE KINASE"/>
    <property type="match status" value="1"/>
</dbReference>
<comment type="similarity">
    <text evidence="2 9">Belongs to the carbamate kinase family.</text>
</comment>
<gene>
    <name evidence="11" type="ORF">BH747_07985</name>
</gene>
<evidence type="ECO:0000313" key="11">
    <source>
        <dbReference type="EMBL" id="OQO70094.1"/>
    </source>
</evidence>
<dbReference type="RefSeq" id="WP_081183832.1">
    <property type="nucleotide sequence ID" value="NZ_MJEA01000007.1"/>
</dbReference>
<evidence type="ECO:0000256" key="8">
    <source>
        <dbReference type="NCBIfam" id="TIGR00746"/>
    </source>
</evidence>
<dbReference type="FunFam" id="3.40.1160.10:FF:000007">
    <property type="entry name" value="Carbamate kinase"/>
    <property type="match status" value="1"/>
</dbReference>
<accession>A0A1V8YBV6</accession>
<dbReference type="AlphaFoldDB" id="A0A1V8YBV6"/>
<dbReference type="STRING" id="112904.BH747_07985"/>
<dbReference type="GO" id="GO:0005829">
    <property type="term" value="C:cytosol"/>
    <property type="evidence" value="ECO:0007669"/>
    <property type="project" value="TreeGrafter"/>
</dbReference>
<dbReference type="Gene3D" id="3.40.1160.10">
    <property type="entry name" value="Acetylglutamate kinase-like"/>
    <property type="match status" value="1"/>
</dbReference>
<comment type="caution">
    <text evidence="11">The sequence shown here is derived from an EMBL/GenBank/DDBJ whole genome shotgun (WGS) entry which is preliminary data.</text>
</comment>
<protein>
    <recommendedName>
        <fullName evidence="3 8">Carbamate kinase</fullName>
    </recommendedName>
</protein>
<dbReference type="InterPro" id="IPR003964">
    <property type="entry name" value="Carb_kinase"/>
</dbReference>
<evidence type="ECO:0000259" key="10">
    <source>
        <dbReference type="Pfam" id="PF00696"/>
    </source>
</evidence>
<dbReference type="Proteomes" id="UP000192477">
    <property type="component" value="Unassembled WGS sequence"/>
</dbReference>
<keyword evidence="4" id="KW-0056">Arginine metabolism</keyword>
<organism evidence="11 12">
    <name type="scientific">Enterococcus villorum</name>
    <dbReference type="NCBI Taxonomy" id="112904"/>
    <lineage>
        <taxon>Bacteria</taxon>
        <taxon>Bacillati</taxon>
        <taxon>Bacillota</taxon>
        <taxon>Bacilli</taxon>
        <taxon>Lactobacillales</taxon>
        <taxon>Enterococcaceae</taxon>
        <taxon>Enterococcus</taxon>
    </lineage>
</organism>
<dbReference type="UniPathway" id="UPA00996">
    <property type="reaction ID" value="UER00366"/>
</dbReference>
<evidence type="ECO:0000256" key="3">
    <source>
        <dbReference type="ARBA" id="ARBA00013070"/>
    </source>
</evidence>
<comment type="catalytic activity">
    <reaction evidence="7">
        <text>hydrogencarbonate + NH4(+) + ATP = carbamoyl phosphate + ADP + H2O + H(+)</text>
        <dbReference type="Rhea" id="RHEA:10152"/>
        <dbReference type="ChEBI" id="CHEBI:15377"/>
        <dbReference type="ChEBI" id="CHEBI:15378"/>
        <dbReference type="ChEBI" id="CHEBI:17544"/>
        <dbReference type="ChEBI" id="CHEBI:28938"/>
        <dbReference type="ChEBI" id="CHEBI:30616"/>
        <dbReference type="ChEBI" id="CHEBI:58228"/>
        <dbReference type="ChEBI" id="CHEBI:456216"/>
        <dbReference type="EC" id="2.7.2.2"/>
    </reaction>
</comment>
<evidence type="ECO:0000256" key="7">
    <source>
        <dbReference type="ARBA" id="ARBA00048467"/>
    </source>
</evidence>
<comment type="pathway">
    <text evidence="1">Metabolic intermediate metabolism; carbamoyl phosphate degradation; CO(2) and NH(3) from carbamoyl phosphate: step 1/1.</text>
</comment>
<reference evidence="11 12" key="1">
    <citation type="journal article" date="2017" name="BMC Microbiol.">
        <title>Comparative genomics of Enterococcus spp. isolated from bovine feces.</title>
        <authorList>
            <person name="Beukers A.G."/>
            <person name="Zaheer R."/>
            <person name="Goji N."/>
            <person name="Amoako K.K."/>
            <person name="Chaves A.V."/>
            <person name="Ward M.P."/>
            <person name="McAllister T.A."/>
        </authorList>
    </citation>
    <scope>NUCLEOTIDE SEQUENCE [LARGE SCALE GENOMIC DNA]</scope>
    <source>
        <strain evidence="11 12">F1129D 143</strain>
    </source>
</reference>
<dbReference type="GO" id="GO:0008804">
    <property type="term" value="F:carbamate kinase activity"/>
    <property type="evidence" value="ECO:0007669"/>
    <property type="project" value="UniProtKB-UniRule"/>
</dbReference>